<accession>A0A1S8GRJ4</accession>
<name>A0A1S8GRJ4_9PROT</name>
<proteinExistence type="predicted"/>
<dbReference type="EMBL" id="JATM01000001">
    <property type="protein sequence ID" value="OOL19640.1"/>
    <property type="molecule type" value="Genomic_DNA"/>
</dbReference>
<protein>
    <submittedName>
        <fullName evidence="1">Uncharacterized protein</fullName>
    </submittedName>
</protein>
<keyword evidence="2" id="KW-1185">Reference proteome</keyword>
<dbReference type="AlphaFoldDB" id="A0A1S8GRJ4"/>
<dbReference type="Proteomes" id="UP000200980">
    <property type="component" value="Unassembled WGS sequence"/>
</dbReference>
<comment type="caution">
    <text evidence="1">The sequence shown here is derived from an EMBL/GenBank/DDBJ whole genome shotgun (WGS) entry which is preliminary data.</text>
</comment>
<organism evidence="1 2">
    <name type="scientific">Bombella intestini</name>
    <dbReference type="NCBI Taxonomy" id="1539051"/>
    <lineage>
        <taxon>Bacteria</taxon>
        <taxon>Pseudomonadati</taxon>
        <taxon>Pseudomonadota</taxon>
        <taxon>Alphaproteobacteria</taxon>
        <taxon>Acetobacterales</taxon>
        <taxon>Acetobacteraceae</taxon>
        <taxon>Bombella</taxon>
    </lineage>
</organism>
<evidence type="ECO:0000313" key="2">
    <source>
        <dbReference type="Proteomes" id="UP000200980"/>
    </source>
</evidence>
<reference evidence="1 2" key="1">
    <citation type="journal article" date="2016" name="PLoS ONE">
        <title>Whole-Genome Sequence Analysis of Bombella intestini LMG 28161T, a Novel Acetic Acid Bacterium Isolated from the Crop of a Red-Tailed Bumble Bee, Bombus lapidarius.</title>
        <authorList>
            <person name="Li L."/>
            <person name="Illeghems K."/>
            <person name="Van Kerrebroeck S."/>
            <person name="Borremans W."/>
            <person name="Cleenwerck I."/>
            <person name="Smagghe G."/>
            <person name="De Vuyst L."/>
            <person name="Vandamme P."/>
        </authorList>
    </citation>
    <scope>NUCLEOTIDE SEQUENCE [LARGE SCALE GENOMIC DNA]</scope>
    <source>
        <strain evidence="1 2">R-52487</strain>
    </source>
</reference>
<evidence type="ECO:0000313" key="1">
    <source>
        <dbReference type="EMBL" id="OOL19640.1"/>
    </source>
</evidence>
<sequence length="140" mass="15460">MDDLARSNTMKHLILVTAAIIGLSGAAIAGTKKSGHHSYGYQPDERGIEAPSSQVDVETEIKLRRMGLSADHAHWGAWAIRNRPYSSCGEELTDLMMVYDKGRLTHKLVKVQKVVEGMVRLMERDSPCTREEVGAPDPSQ</sequence>
<gene>
    <name evidence="1" type="ORF">AL01_01315</name>
</gene>